<evidence type="ECO:0000313" key="1">
    <source>
        <dbReference type="EMBL" id="CAG8652043.1"/>
    </source>
</evidence>
<accession>A0A9N9H723</accession>
<organism evidence="1 2">
    <name type="scientific">Paraglomus occultum</name>
    <dbReference type="NCBI Taxonomy" id="144539"/>
    <lineage>
        <taxon>Eukaryota</taxon>
        <taxon>Fungi</taxon>
        <taxon>Fungi incertae sedis</taxon>
        <taxon>Mucoromycota</taxon>
        <taxon>Glomeromycotina</taxon>
        <taxon>Glomeromycetes</taxon>
        <taxon>Paraglomerales</taxon>
        <taxon>Paraglomeraceae</taxon>
        <taxon>Paraglomus</taxon>
    </lineage>
</organism>
<reference evidence="1" key="1">
    <citation type="submission" date="2021-06" db="EMBL/GenBank/DDBJ databases">
        <authorList>
            <person name="Kallberg Y."/>
            <person name="Tangrot J."/>
            <person name="Rosling A."/>
        </authorList>
    </citation>
    <scope>NUCLEOTIDE SEQUENCE</scope>
    <source>
        <strain evidence="1">IA702</strain>
    </source>
</reference>
<feature type="non-terminal residue" evidence="1">
    <location>
        <position position="1"/>
    </location>
</feature>
<protein>
    <submittedName>
        <fullName evidence="1">10617_t:CDS:1</fullName>
    </submittedName>
</protein>
<proteinExistence type="predicted"/>
<keyword evidence="2" id="KW-1185">Reference proteome</keyword>
<dbReference type="AlphaFoldDB" id="A0A9N9H723"/>
<name>A0A9N9H723_9GLOM</name>
<sequence>MEGSESESIKIAERILSVLGEIWSNNNPAFATSTSRNQQSEGTYVTDVIVPLLRASLENLPNGYICLSTAERQSIASKARRNKRLSGERMGKKPDVMMLIKDKEKIFELSYVESSRIKCTETKKNAKLWRETLDG</sequence>
<gene>
    <name evidence="1" type="ORF">POCULU_LOCUS10002</name>
</gene>
<dbReference type="Proteomes" id="UP000789572">
    <property type="component" value="Unassembled WGS sequence"/>
</dbReference>
<dbReference type="EMBL" id="CAJVPJ010004426">
    <property type="protein sequence ID" value="CAG8652043.1"/>
    <property type="molecule type" value="Genomic_DNA"/>
</dbReference>
<comment type="caution">
    <text evidence="1">The sequence shown here is derived from an EMBL/GenBank/DDBJ whole genome shotgun (WGS) entry which is preliminary data.</text>
</comment>
<dbReference type="OrthoDB" id="2434299at2759"/>
<evidence type="ECO:0000313" key="2">
    <source>
        <dbReference type="Proteomes" id="UP000789572"/>
    </source>
</evidence>